<dbReference type="SMART" id="SM00422">
    <property type="entry name" value="HTH_MERR"/>
    <property type="match status" value="1"/>
</dbReference>
<organism evidence="7 8">
    <name type="scientific">Evansella alkalicola</name>
    <dbReference type="NCBI Taxonomy" id="745819"/>
    <lineage>
        <taxon>Bacteria</taxon>
        <taxon>Bacillati</taxon>
        <taxon>Bacillota</taxon>
        <taxon>Bacilli</taxon>
        <taxon>Bacillales</taxon>
        <taxon>Bacillaceae</taxon>
        <taxon>Evansella</taxon>
    </lineage>
</organism>
<dbReference type="Pfam" id="PF13411">
    <property type="entry name" value="MerR_1"/>
    <property type="match status" value="1"/>
</dbReference>
<evidence type="ECO:0000256" key="3">
    <source>
        <dbReference type="ARBA" id="ARBA00023159"/>
    </source>
</evidence>
<dbReference type="InterPro" id="IPR036244">
    <property type="entry name" value="TipA-like_antibiotic-bd"/>
</dbReference>
<feature type="region of interest" description="Disordered" evidence="5">
    <location>
        <begin position="141"/>
        <end position="166"/>
    </location>
</feature>
<keyword evidence="2" id="KW-0238">DNA-binding</keyword>
<evidence type="ECO:0000259" key="6">
    <source>
        <dbReference type="PROSITE" id="PS50937"/>
    </source>
</evidence>
<keyword evidence="3" id="KW-0010">Activator</keyword>
<keyword evidence="4" id="KW-0804">Transcription</keyword>
<proteinExistence type="predicted"/>
<dbReference type="Gene3D" id="1.10.490.50">
    <property type="entry name" value="Antibiotic binding domain of TipA-like multidrug resistance regulators"/>
    <property type="match status" value="1"/>
</dbReference>
<evidence type="ECO:0000256" key="5">
    <source>
        <dbReference type="SAM" id="MobiDB-lite"/>
    </source>
</evidence>
<dbReference type="InterPro" id="IPR047057">
    <property type="entry name" value="MerR_fam"/>
</dbReference>
<dbReference type="EMBL" id="JAHQCR010000023">
    <property type="protein sequence ID" value="MBU9720899.1"/>
    <property type="molecule type" value="Genomic_DNA"/>
</dbReference>
<dbReference type="PANTHER" id="PTHR30204:SF90">
    <property type="entry name" value="HTH-TYPE TRANSCRIPTIONAL ACTIVATOR MTA"/>
    <property type="match status" value="1"/>
</dbReference>
<dbReference type="InterPro" id="IPR009061">
    <property type="entry name" value="DNA-bd_dom_put_sf"/>
</dbReference>
<sequence length="254" mass="29720">MRRGNKVLKVKEVSELIGISVRTLHHYDEIGLLSPEKMSGSGYRLYTDTDLEMLQQILFFKELGFPLKRIKDIINQPSFNRKEALETQRKMLLEKKKRLNQMLTLIDKTLKHEKGELELSNKERFEGFDFSKNPYEEEARERWGNEAVDKSKKKVSSMSTSEQKEMEGKMNAIYRRLAELRDSSPTSEESQEAIKEWYDFLNSNFGHQYSYEAFKGLGQMYVADERFTKNIDQFGEGLAKFMSEAMTAFADKNK</sequence>
<dbReference type="Pfam" id="PF07739">
    <property type="entry name" value="TipAS"/>
    <property type="match status" value="1"/>
</dbReference>
<keyword evidence="1" id="KW-0805">Transcription regulation</keyword>
<dbReference type="InterPro" id="IPR012925">
    <property type="entry name" value="TipAS_dom"/>
</dbReference>
<protein>
    <submittedName>
        <fullName evidence="7">MerR family transcriptional regulator</fullName>
    </submittedName>
</protein>
<dbReference type="SUPFAM" id="SSF46955">
    <property type="entry name" value="Putative DNA-binding domain"/>
    <property type="match status" value="1"/>
</dbReference>
<dbReference type="SUPFAM" id="SSF89082">
    <property type="entry name" value="Antibiotic binding domain of TipA-like multidrug resistance regulators"/>
    <property type="match status" value="1"/>
</dbReference>
<name>A0ABS6JT95_9BACI</name>
<feature type="compositionally biased region" description="Basic and acidic residues" evidence="5">
    <location>
        <begin position="141"/>
        <end position="150"/>
    </location>
</feature>
<dbReference type="PROSITE" id="PS50937">
    <property type="entry name" value="HTH_MERR_2"/>
    <property type="match status" value="1"/>
</dbReference>
<gene>
    <name evidence="7" type="ORF">KS407_05480</name>
</gene>
<reference evidence="7 8" key="1">
    <citation type="submission" date="2021-06" db="EMBL/GenBank/DDBJ databases">
        <title>Bacillus sp. RD4P76, an endophyte from a halophyte.</title>
        <authorList>
            <person name="Sun J.-Q."/>
        </authorList>
    </citation>
    <scope>NUCLEOTIDE SEQUENCE [LARGE SCALE GENOMIC DNA]</scope>
    <source>
        <strain evidence="7 8">JCM 17098</strain>
    </source>
</reference>
<dbReference type="Proteomes" id="UP000790580">
    <property type="component" value="Unassembled WGS sequence"/>
</dbReference>
<dbReference type="InterPro" id="IPR000551">
    <property type="entry name" value="MerR-type_HTH_dom"/>
</dbReference>
<comment type="caution">
    <text evidence="7">The sequence shown here is derived from an EMBL/GenBank/DDBJ whole genome shotgun (WGS) entry which is preliminary data.</text>
</comment>
<evidence type="ECO:0000256" key="2">
    <source>
        <dbReference type="ARBA" id="ARBA00023125"/>
    </source>
</evidence>
<dbReference type="Gene3D" id="1.10.1660.10">
    <property type="match status" value="1"/>
</dbReference>
<accession>A0ABS6JT95</accession>
<evidence type="ECO:0000313" key="8">
    <source>
        <dbReference type="Proteomes" id="UP000790580"/>
    </source>
</evidence>
<keyword evidence="8" id="KW-1185">Reference proteome</keyword>
<evidence type="ECO:0000313" key="7">
    <source>
        <dbReference type="EMBL" id="MBU9720899.1"/>
    </source>
</evidence>
<evidence type="ECO:0000256" key="1">
    <source>
        <dbReference type="ARBA" id="ARBA00023015"/>
    </source>
</evidence>
<dbReference type="CDD" id="cd01106">
    <property type="entry name" value="HTH_TipAL-Mta"/>
    <property type="match status" value="1"/>
</dbReference>
<feature type="domain" description="HTH merR-type" evidence="6">
    <location>
        <begin position="7"/>
        <end position="76"/>
    </location>
</feature>
<dbReference type="PANTHER" id="PTHR30204">
    <property type="entry name" value="REDOX-CYCLING DRUG-SENSING TRANSCRIPTIONAL ACTIVATOR SOXR"/>
    <property type="match status" value="1"/>
</dbReference>
<evidence type="ECO:0000256" key="4">
    <source>
        <dbReference type="ARBA" id="ARBA00023163"/>
    </source>
</evidence>